<evidence type="ECO:0000313" key="3">
    <source>
        <dbReference type="Proteomes" id="UP000247973"/>
    </source>
</evidence>
<evidence type="ECO:0000313" key="2">
    <source>
        <dbReference type="EMBL" id="PXV63541.1"/>
    </source>
</evidence>
<organism evidence="2 3">
    <name type="scientific">Dysgonomonas alginatilytica</name>
    <dbReference type="NCBI Taxonomy" id="1605892"/>
    <lineage>
        <taxon>Bacteria</taxon>
        <taxon>Pseudomonadati</taxon>
        <taxon>Bacteroidota</taxon>
        <taxon>Bacteroidia</taxon>
        <taxon>Bacteroidales</taxon>
        <taxon>Dysgonomonadaceae</taxon>
        <taxon>Dysgonomonas</taxon>
    </lineage>
</organism>
<protein>
    <submittedName>
        <fullName evidence="2">Gliding motility-associated-like protein</fullName>
    </submittedName>
</protein>
<sequence>MKYLLANLLLLFAITSSAQYIVSGGTAPPYEYTDGLGGTGIEKIYLLNTFSGASISYTSDAAVVRFYKYTHSIDDKVLIPYSEISTSNSGNKTTYTITNLQDSRGYFAEINGKANPVIWIIDYSQHLPVLNSIEPDRSAEIEDQCTSLKLLIEKSDDLHYYTTTGGKYSIIRKYVIEYPDLDRSNKEFTPMVEEIGPIDFGTYRTIDPPLTDTKFKISGDQFAKHFGLNIYKESTAYIAIATKAFIVAEQVSATAPSGITTELGGSAPAEINFFGYANEPTAHFYTWFIYNTSDLQNPIVRYTDRNIRYTFNESGNYKVVLESVSRGSSCLTSTSVEFSISTSSLEIPPNYFSPDANSETAKVFRIGEYKSLIKFKCSIFNRWGNKIYEWTDPSKGWDGKYKGKYVNTGVYFWVIDALGSDNERYQKAGDVNVIRKK</sequence>
<evidence type="ECO:0000256" key="1">
    <source>
        <dbReference type="SAM" id="SignalP"/>
    </source>
</evidence>
<dbReference type="Pfam" id="PF13585">
    <property type="entry name" value="CHU_C"/>
    <property type="match status" value="1"/>
</dbReference>
<accession>A0A2V3PPQ7</accession>
<dbReference type="InterPro" id="IPR026341">
    <property type="entry name" value="T9SS_type_B"/>
</dbReference>
<gene>
    <name evidence="2" type="ORF">CLV62_11328</name>
</gene>
<dbReference type="Proteomes" id="UP000247973">
    <property type="component" value="Unassembled WGS sequence"/>
</dbReference>
<keyword evidence="3" id="KW-1185">Reference proteome</keyword>
<dbReference type="NCBIfam" id="TIGR04131">
    <property type="entry name" value="Bac_Flav_CTERM"/>
    <property type="match status" value="1"/>
</dbReference>
<dbReference type="RefSeq" id="WP_110310869.1">
    <property type="nucleotide sequence ID" value="NZ_QICL01000013.1"/>
</dbReference>
<dbReference type="EMBL" id="QICL01000013">
    <property type="protein sequence ID" value="PXV63541.1"/>
    <property type="molecule type" value="Genomic_DNA"/>
</dbReference>
<proteinExistence type="predicted"/>
<dbReference type="AlphaFoldDB" id="A0A2V3PPQ7"/>
<keyword evidence="1" id="KW-0732">Signal</keyword>
<name>A0A2V3PPQ7_9BACT</name>
<feature type="signal peptide" evidence="1">
    <location>
        <begin position="1"/>
        <end position="18"/>
    </location>
</feature>
<reference evidence="2 3" key="1">
    <citation type="submission" date="2018-03" db="EMBL/GenBank/DDBJ databases">
        <title>Genomic Encyclopedia of Archaeal and Bacterial Type Strains, Phase II (KMG-II): from individual species to whole genera.</title>
        <authorList>
            <person name="Goeker M."/>
        </authorList>
    </citation>
    <scope>NUCLEOTIDE SEQUENCE [LARGE SCALE GENOMIC DNA]</scope>
    <source>
        <strain evidence="2 3">DSM 100214</strain>
    </source>
</reference>
<feature type="chain" id="PRO_5015923355" evidence="1">
    <location>
        <begin position="19"/>
        <end position="437"/>
    </location>
</feature>
<dbReference type="OrthoDB" id="1123245at2"/>
<comment type="caution">
    <text evidence="2">The sequence shown here is derived from an EMBL/GenBank/DDBJ whole genome shotgun (WGS) entry which is preliminary data.</text>
</comment>